<name>A0A224Y4F0_9HEMI</name>
<evidence type="ECO:0000313" key="1">
    <source>
        <dbReference type="EMBL" id="JAW15972.1"/>
    </source>
</evidence>
<accession>A0A224Y4F0</accession>
<protein>
    <submittedName>
        <fullName evidence="1">Putative secreted protein</fullName>
    </submittedName>
</protein>
<proteinExistence type="predicted"/>
<dbReference type="AlphaFoldDB" id="A0A224Y4F0"/>
<organism evidence="1">
    <name type="scientific">Panstrongylus lignarius</name>
    <dbReference type="NCBI Taxonomy" id="156445"/>
    <lineage>
        <taxon>Eukaryota</taxon>
        <taxon>Metazoa</taxon>
        <taxon>Ecdysozoa</taxon>
        <taxon>Arthropoda</taxon>
        <taxon>Hexapoda</taxon>
        <taxon>Insecta</taxon>
        <taxon>Pterygota</taxon>
        <taxon>Neoptera</taxon>
        <taxon>Paraneoptera</taxon>
        <taxon>Hemiptera</taxon>
        <taxon>Heteroptera</taxon>
        <taxon>Panheteroptera</taxon>
        <taxon>Cimicomorpha</taxon>
        <taxon>Reduviidae</taxon>
        <taxon>Triatominae</taxon>
        <taxon>Panstrongylus</taxon>
    </lineage>
</organism>
<sequence>MVILFLLFGVSAKHLSEEVSTTVSQNETTGSATLISISEYILRRSCMTQSKYNSPVPSTTCSPDSSTFVANNG</sequence>
<reference evidence="1" key="1">
    <citation type="journal article" date="2018" name="PLoS Negl. Trop. Dis.">
        <title>An insight into the salivary gland and fat body transcriptome of Panstrongylus lignarius (Hemiptera: Heteroptera), the main vector of Chagas disease in Peru.</title>
        <authorList>
            <person name="Nevoa J.C."/>
            <person name="Mendes M.T."/>
            <person name="da Silva M.V."/>
            <person name="Soares S.C."/>
            <person name="Oliveira C.J.F."/>
            <person name="Ribeiro J.M.C."/>
        </authorList>
    </citation>
    <scope>NUCLEOTIDE SEQUENCE</scope>
</reference>
<dbReference type="EMBL" id="GFTR01000454">
    <property type="protein sequence ID" value="JAW15972.1"/>
    <property type="molecule type" value="Transcribed_RNA"/>
</dbReference>